<dbReference type="AlphaFoldDB" id="A0ABD2PIL0"/>
<reference evidence="1 2" key="1">
    <citation type="submission" date="2024-11" db="EMBL/GenBank/DDBJ databases">
        <title>Adaptive evolution of stress response genes in parasites aligns with host niche diversity.</title>
        <authorList>
            <person name="Hahn C."/>
            <person name="Resl P."/>
        </authorList>
    </citation>
    <scope>NUCLEOTIDE SEQUENCE [LARGE SCALE GENOMIC DNA]</scope>
    <source>
        <strain evidence="1">EGGRZ-B1_66</strain>
        <tissue evidence="1">Body</tissue>
    </source>
</reference>
<keyword evidence="2" id="KW-1185">Reference proteome</keyword>
<gene>
    <name evidence="1" type="ORF">Ciccas_014257</name>
</gene>
<organism evidence="1 2">
    <name type="scientific">Cichlidogyrus casuarinus</name>
    <dbReference type="NCBI Taxonomy" id="1844966"/>
    <lineage>
        <taxon>Eukaryota</taxon>
        <taxon>Metazoa</taxon>
        <taxon>Spiralia</taxon>
        <taxon>Lophotrochozoa</taxon>
        <taxon>Platyhelminthes</taxon>
        <taxon>Monogenea</taxon>
        <taxon>Monopisthocotylea</taxon>
        <taxon>Dactylogyridea</taxon>
        <taxon>Ancyrocephalidae</taxon>
        <taxon>Cichlidogyrus</taxon>
    </lineage>
</organism>
<accession>A0ABD2PIL0</accession>
<evidence type="ECO:0000313" key="1">
    <source>
        <dbReference type="EMBL" id="KAL3307235.1"/>
    </source>
</evidence>
<dbReference type="Proteomes" id="UP001626550">
    <property type="component" value="Unassembled WGS sequence"/>
</dbReference>
<evidence type="ECO:0000313" key="2">
    <source>
        <dbReference type="Proteomes" id="UP001626550"/>
    </source>
</evidence>
<sequence length="104" mass="11294">MSIPDHDLVVVTFSRPAINTLASDNISKYHLPLSTNWDLANDLVASVTPLVDTDLDPDANADFVLTALRLAIDSASSPSKVATKIVRKQKELLSLSHRSNSCLH</sequence>
<comment type="caution">
    <text evidence="1">The sequence shown here is derived from an EMBL/GenBank/DDBJ whole genome shotgun (WGS) entry which is preliminary data.</text>
</comment>
<name>A0ABD2PIL0_9PLAT</name>
<protein>
    <submittedName>
        <fullName evidence="1">Uncharacterized protein</fullName>
    </submittedName>
</protein>
<proteinExistence type="predicted"/>
<dbReference type="EMBL" id="JBJKFK010007907">
    <property type="protein sequence ID" value="KAL3307235.1"/>
    <property type="molecule type" value="Genomic_DNA"/>
</dbReference>